<sequence length="404" mass="45526">MTKEELLARIDEAKTFIRSNEPQDKKDEKLKEIRALVKEFKMSKDLDDFSGDLEDEERDDDKKFPQKRSKIHQDDDPEKEMRSAINTYLHSKGTKQSDKLNFTEDRDLIIPNKLTRDVTPGISKTDVSETVPEQIIYVPQDEVKTVVDLAKFVTRSAVKTGSGKYPMRKRASAKLNKVSELEDNPELAKPNFLPISWSVETRRGAEAISQESIDDAAVDLIPLLSEDANEQKINTTNFDTATVLKTFTEITVKTLDDIKKVDNVGLDQAYTRSLVVTGSFYQWLDTLKDGNGRYLLQDDIQSASGKSLLGMPVFKIDDDLFGAKGEAHAWIGDLKRAVFYADRAQIVARWVEDRIYGQYLQVGTRYDIVKADNNAGFFLTLDAKATSNDSSTVNPTTETTTDGK</sequence>
<evidence type="ECO:0000313" key="5">
    <source>
        <dbReference type="Proteomes" id="UP000051248"/>
    </source>
</evidence>
<evidence type="ECO:0000256" key="2">
    <source>
        <dbReference type="SAM" id="MobiDB-lite"/>
    </source>
</evidence>
<comment type="subcellular location">
    <subcellularLocation>
        <location evidence="1">Virion</location>
    </subcellularLocation>
</comment>
<organism evidence="4 5">
    <name type="scientific">Companilactobacillus nodensis DSM 19682 = JCM 14932 = NBRC 107160</name>
    <dbReference type="NCBI Taxonomy" id="1423775"/>
    <lineage>
        <taxon>Bacteria</taxon>
        <taxon>Bacillati</taxon>
        <taxon>Bacillota</taxon>
        <taxon>Bacilli</taxon>
        <taxon>Lactobacillales</taxon>
        <taxon>Lactobacillaceae</taxon>
        <taxon>Companilactobacillus</taxon>
    </lineage>
</organism>
<evidence type="ECO:0000259" key="3">
    <source>
        <dbReference type="Pfam" id="PF05065"/>
    </source>
</evidence>
<gene>
    <name evidence="4" type="ORF">FD03_GL002540</name>
</gene>
<reference evidence="4 5" key="1">
    <citation type="journal article" date="2015" name="Genome Announc.">
        <title>Expanding the biotechnology potential of lactobacilli through comparative genomics of 213 strains and associated genera.</title>
        <authorList>
            <person name="Sun Z."/>
            <person name="Harris H.M."/>
            <person name="McCann A."/>
            <person name="Guo C."/>
            <person name="Argimon S."/>
            <person name="Zhang W."/>
            <person name="Yang X."/>
            <person name="Jeffery I.B."/>
            <person name="Cooney J.C."/>
            <person name="Kagawa T.F."/>
            <person name="Liu W."/>
            <person name="Song Y."/>
            <person name="Salvetti E."/>
            <person name="Wrobel A."/>
            <person name="Rasinkangas P."/>
            <person name="Parkhill J."/>
            <person name="Rea M.C."/>
            <person name="O'Sullivan O."/>
            <person name="Ritari J."/>
            <person name="Douillard F.P."/>
            <person name="Paul Ross R."/>
            <person name="Yang R."/>
            <person name="Briner A.E."/>
            <person name="Felis G.E."/>
            <person name="de Vos W.M."/>
            <person name="Barrangou R."/>
            <person name="Klaenhammer T.R."/>
            <person name="Caufield P.W."/>
            <person name="Cui Y."/>
            <person name="Zhang H."/>
            <person name="O'Toole P.W."/>
        </authorList>
    </citation>
    <scope>NUCLEOTIDE SEQUENCE [LARGE SCALE GENOMIC DNA]</scope>
    <source>
        <strain evidence="4 5">DSM 19682</strain>
    </source>
</reference>
<feature type="compositionally biased region" description="Basic and acidic residues" evidence="2">
    <location>
        <begin position="71"/>
        <end position="80"/>
    </location>
</feature>
<comment type="caution">
    <text evidence="4">The sequence shown here is derived from an EMBL/GenBank/DDBJ whole genome shotgun (WGS) entry which is preliminary data.</text>
</comment>
<feature type="domain" description="Phage capsid-like C-terminal" evidence="3">
    <location>
        <begin position="131"/>
        <end position="354"/>
    </location>
</feature>
<dbReference type="Pfam" id="PF05065">
    <property type="entry name" value="Phage_capsid"/>
    <property type="match status" value="1"/>
</dbReference>
<dbReference type="eggNOG" id="COG4653">
    <property type="taxonomic scope" value="Bacteria"/>
</dbReference>
<name>A0A0R1KFR7_9LACO</name>
<dbReference type="STRING" id="1423775.FD03_GL002540"/>
<dbReference type="InterPro" id="IPR024455">
    <property type="entry name" value="Phage_capsid"/>
</dbReference>
<feature type="region of interest" description="Disordered" evidence="2">
    <location>
        <begin position="47"/>
        <end position="80"/>
    </location>
</feature>
<protein>
    <submittedName>
        <fullName evidence="4">Phage-related major head protein</fullName>
    </submittedName>
</protein>
<accession>A0A0R1KFR7</accession>
<dbReference type="Proteomes" id="UP000051248">
    <property type="component" value="Unassembled WGS sequence"/>
</dbReference>
<dbReference type="PATRIC" id="fig|1423775.4.peg.2584"/>
<feature type="compositionally biased region" description="Acidic residues" evidence="2">
    <location>
        <begin position="48"/>
        <end position="59"/>
    </location>
</feature>
<proteinExistence type="predicted"/>
<keyword evidence="5" id="KW-1185">Reference proteome</keyword>
<dbReference type="AlphaFoldDB" id="A0A0R1KFR7"/>
<dbReference type="InterPro" id="IPR054612">
    <property type="entry name" value="Phage_capsid-like_C"/>
</dbReference>
<dbReference type="SUPFAM" id="SSF56563">
    <property type="entry name" value="Major capsid protein gp5"/>
    <property type="match status" value="1"/>
</dbReference>
<dbReference type="RefSeq" id="WP_025024719.1">
    <property type="nucleotide sequence ID" value="NZ_AZDZ01000022.1"/>
</dbReference>
<evidence type="ECO:0000256" key="1">
    <source>
        <dbReference type="ARBA" id="ARBA00004328"/>
    </source>
</evidence>
<dbReference type="EMBL" id="AZDZ01000022">
    <property type="protein sequence ID" value="KRK78762.1"/>
    <property type="molecule type" value="Genomic_DNA"/>
</dbReference>
<evidence type="ECO:0000313" key="4">
    <source>
        <dbReference type="EMBL" id="KRK78762.1"/>
    </source>
</evidence>
<dbReference type="NCBIfam" id="TIGR01554">
    <property type="entry name" value="major_cap_HK97"/>
    <property type="match status" value="1"/>
</dbReference>